<gene>
    <name evidence="2" type="ORF">ACFOY7_11815</name>
</gene>
<dbReference type="Proteomes" id="UP001595882">
    <property type="component" value="Unassembled WGS sequence"/>
</dbReference>
<name>A0ABV8WWU4_9BACI</name>
<evidence type="ECO:0000313" key="3">
    <source>
        <dbReference type="Proteomes" id="UP001595882"/>
    </source>
</evidence>
<dbReference type="RefSeq" id="WP_390252294.1">
    <property type="nucleotide sequence ID" value="NZ_JBHSDT010000008.1"/>
</dbReference>
<feature type="chain" id="PRO_5045691907" description="DUF4829 domain-containing protein" evidence="1">
    <location>
        <begin position="31"/>
        <end position="178"/>
    </location>
</feature>
<evidence type="ECO:0008006" key="4">
    <source>
        <dbReference type="Google" id="ProtNLM"/>
    </source>
</evidence>
<reference evidence="3" key="1">
    <citation type="journal article" date="2019" name="Int. J. Syst. Evol. Microbiol.">
        <title>The Global Catalogue of Microorganisms (GCM) 10K type strain sequencing project: providing services to taxonomists for standard genome sequencing and annotation.</title>
        <authorList>
            <consortium name="The Broad Institute Genomics Platform"/>
            <consortium name="The Broad Institute Genome Sequencing Center for Infectious Disease"/>
            <person name="Wu L."/>
            <person name="Ma J."/>
        </authorList>
    </citation>
    <scope>NUCLEOTIDE SEQUENCE [LARGE SCALE GENOMIC DNA]</scope>
    <source>
        <strain evidence="3">CCUG 37865</strain>
    </source>
</reference>
<accession>A0ABV8WWU4</accession>
<organism evidence="2 3">
    <name type="scientific">Gracilibacillus xinjiangensis</name>
    <dbReference type="NCBI Taxonomy" id="1193282"/>
    <lineage>
        <taxon>Bacteria</taxon>
        <taxon>Bacillati</taxon>
        <taxon>Bacillota</taxon>
        <taxon>Bacilli</taxon>
        <taxon>Bacillales</taxon>
        <taxon>Bacillaceae</taxon>
        <taxon>Gracilibacillus</taxon>
    </lineage>
</organism>
<sequence length="178" mass="20760">MKNFLLKSMSIVFFLLLVGCQLNTITTNNATKGFSEPGSSDWVAYMKPIREYMYYRTQAVINKDIDILWAKYPEIKNDRDFEKGINVEKDELDSLNMGFELIDANYDIEAYEPIKVKTISEEEVVALVHASIVYLSNDFEESGGEYLIEISLVKEEDQWTVVKTDEYTMPEYKEWLEE</sequence>
<evidence type="ECO:0000313" key="2">
    <source>
        <dbReference type="EMBL" id="MFC4403757.1"/>
    </source>
</evidence>
<dbReference type="EMBL" id="JBHSDT010000008">
    <property type="protein sequence ID" value="MFC4403757.1"/>
    <property type="molecule type" value="Genomic_DNA"/>
</dbReference>
<feature type="signal peptide" evidence="1">
    <location>
        <begin position="1"/>
        <end position="30"/>
    </location>
</feature>
<keyword evidence="3" id="KW-1185">Reference proteome</keyword>
<evidence type="ECO:0000256" key="1">
    <source>
        <dbReference type="SAM" id="SignalP"/>
    </source>
</evidence>
<protein>
    <recommendedName>
        <fullName evidence="4">DUF4829 domain-containing protein</fullName>
    </recommendedName>
</protein>
<keyword evidence="1" id="KW-0732">Signal</keyword>
<proteinExistence type="predicted"/>
<dbReference type="PROSITE" id="PS51257">
    <property type="entry name" value="PROKAR_LIPOPROTEIN"/>
    <property type="match status" value="1"/>
</dbReference>
<comment type="caution">
    <text evidence="2">The sequence shown here is derived from an EMBL/GenBank/DDBJ whole genome shotgun (WGS) entry which is preliminary data.</text>
</comment>